<dbReference type="Proteomes" id="UP000214720">
    <property type="component" value="Unassembled WGS sequence"/>
</dbReference>
<organism evidence="1 2">
    <name type="scientific">Caballeronia sordidicola</name>
    <name type="common">Burkholderia sordidicola</name>
    <dbReference type="NCBI Taxonomy" id="196367"/>
    <lineage>
        <taxon>Bacteria</taxon>
        <taxon>Pseudomonadati</taxon>
        <taxon>Pseudomonadota</taxon>
        <taxon>Betaproteobacteria</taxon>
        <taxon>Burkholderiales</taxon>
        <taxon>Burkholderiaceae</taxon>
        <taxon>Caballeronia</taxon>
    </lineage>
</organism>
<proteinExistence type="predicted"/>
<comment type="caution">
    <text evidence="1">The sequence shown here is derived from an EMBL/GenBank/DDBJ whole genome shotgun (WGS) entry which is preliminary data.</text>
</comment>
<evidence type="ECO:0000313" key="2">
    <source>
        <dbReference type="Proteomes" id="UP000214720"/>
    </source>
</evidence>
<reference evidence="2" key="1">
    <citation type="submission" date="2017-01" db="EMBL/GenBank/DDBJ databases">
        <title>Genome Analysis of Deinococcus marmoris KOPRI26562.</title>
        <authorList>
            <person name="Kim J.H."/>
            <person name="Oh H.-M."/>
        </authorList>
    </citation>
    <scope>NUCLEOTIDE SEQUENCE [LARGE SCALE GENOMIC DNA]</scope>
    <source>
        <strain evidence="2">PAMC 26633</strain>
    </source>
</reference>
<protein>
    <submittedName>
        <fullName evidence="1">Uncharacterized protein</fullName>
    </submittedName>
</protein>
<accession>A0A226WXM0</accession>
<dbReference type="EMBL" id="MTHB01000159">
    <property type="protein sequence ID" value="OXC75931.1"/>
    <property type="molecule type" value="Genomic_DNA"/>
</dbReference>
<dbReference type="AlphaFoldDB" id="A0A226WXM0"/>
<sequence length="64" mass="7022">MDCAKTGADETSAATNKLPISVRCMTNPRLFGDGAFHAADVKQSIHIAIDDQCRLRKHIVVRRA</sequence>
<name>A0A226WXM0_CABSO</name>
<evidence type="ECO:0000313" key="1">
    <source>
        <dbReference type="EMBL" id="OXC75931.1"/>
    </source>
</evidence>
<gene>
    <name evidence="1" type="ORF">BSU04_24755</name>
</gene>